<evidence type="ECO:0000256" key="12">
    <source>
        <dbReference type="ARBA" id="ARBA00023136"/>
    </source>
</evidence>
<dbReference type="GO" id="GO:0031514">
    <property type="term" value="C:motile cilium"/>
    <property type="evidence" value="ECO:0007669"/>
    <property type="project" value="UniProtKB-SubCell"/>
</dbReference>
<evidence type="ECO:0000313" key="19">
    <source>
        <dbReference type="EMBL" id="CAF1658897.1"/>
    </source>
</evidence>
<keyword evidence="10" id="KW-0969">Cilium</keyword>
<dbReference type="GO" id="GO:0005829">
    <property type="term" value="C:cytosol"/>
    <property type="evidence" value="ECO:0007669"/>
    <property type="project" value="UniProtKB-ARBA"/>
</dbReference>
<evidence type="ECO:0000313" key="18">
    <source>
        <dbReference type="EMBL" id="CAF0809772.1"/>
    </source>
</evidence>
<sequence>MMKVGEVFLPDDQDFRQFKAECTSDQGWTICYDKSSCRVATKKNSSSLFDVIRVQSEFSGISGDLLYDVIHDGQYRSTWDTAMLECYEICSVLPNSDIGYYSIKSPAPFKNRDFVTQRCWLDFGSNSEKYIINHSVNHLREPPRKNCVRGISYLTGYLIIPSGSTSCTFYYMTQSDPGGSLPAWLVNKVSKVLAPKLMKKLAKACTKYDKWKANNQPSHKPWLYPEQMTLPRYNPSEIGSFDVNETLTASANTGEANVGENAVEIDSFVKDD</sequence>
<comment type="caution">
    <text evidence="19">The sequence shown here is derived from an EMBL/GenBank/DDBJ whole genome shotgun (WGS) entry which is preliminary data.</text>
</comment>
<keyword evidence="9" id="KW-0445">Lipid transport</keyword>
<keyword evidence="4" id="KW-0813">Transport</keyword>
<protein>
    <recommendedName>
        <fullName evidence="14">START domain-containing protein 10</fullName>
    </recommendedName>
    <alternativeName>
        <fullName evidence="15">PCTP-like protein</fullName>
    </alternativeName>
    <alternativeName>
        <fullName evidence="16">StAR-related lipid transfer protein 10</fullName>
    </alternativeName>
</protein>
<organism evidence="19 20">
    <name type="scientific">Adineta ricciae</name>
    <name type="common">Rotifer</name>
    <dbReference type="NCBI Taxonomy" id="249248"/>
    <lineage>
        <taxon>Eukaryota</taxon>
        <taxon>Metazoa</taxon>
        <taxon>Spiralia</taxon>
        <taxon>Gnathifera</taxon>
        <taxon>Rotifera</taxon>
        <taxon>Eurotatoria</taxon>
        <taxon>Bdelloidea</taxon>
        <taxon>Adinetida</taxon>
        <taxon>Adinetidae</taxon>
        <taxon>Adineta</taxon>
    </lineage>
</organism>
<dbReference type="AlphaFoldDB" id="A0A816F6K0"/>
<evidence type="ECO:0000256" key="13">
    <source>
        <dbReference type="ARBA" id="ARBA00023273"/>
    </source>
</evidence>
<evidence type="ECO:0000256" key="6">
    <source>
        <dbReference type="ARBA" id="ARBA00022553"/>
    </source>
</evidence>
<dbReference type="FunFam" id="3.30.530.20:FF:000008">
    <property type="entry name" value="START domain containing 10"/>
    <property type="match status" value="1"/>
</dbReference>
<evidence type="ECO:0000256" key="1">
    <source>
        <dbReference type="ARBA" id="ARBA00004230"/>
    </source>
</evidence>
<dbReference type="SMART" id="SM00234">
    <property type="entry name" value="START"/>
    <property type="match status" value="1"/>
</dbReference>
<proteinExistence type="predicted"/>
<dbReference type="GO" id="GO:0016020">
    <property type="term" value="C:membrane"/>
    <property type="evidence" value="ECO:0007669"/>
    <property type="project" value="UniProtKB-SubCell"/>
</dbReference>
<dbReference type="GO" id="GO:0008289">
    <property type="term" value="F:lipid binding"/>
    <property type="evidence" value="ECO:0007669"/>
    <property type="project" value="UniProtKB-KW"/>
</dbReference>
<dbReference type="PROSITE" id="PS50848">
    <property type="entry name" value="START"/>
    <property type="match status" value="1"/>
</dbReference>
<feature type="domain" description="START" evidence="17">
    <location>
        <begin position="23"/>
        <end position="210"/>
    </location>
</feature>
<dbReference type="SUPFAM" id="SSF55961">
    <property type="entry name" value="Bet v1-like"/>
    <property type="match status" value="1"/>
</dbReference>
<gene>
    <name evidence="18" type="ORF">EDS130_LOCUS5290</name>
    <name evidence="19" type="ORF">XAT740_LOCUS56466</name>
</gene>
<dbReference type="Proteomes" id="UP000663852">
    <property type="component" value="Unassembled WGS sequence"/>
</dbReference>
<accession>A0A816F6K0</accession>
<keyword evidence="20" id="KW-1185">Reference proteome</keyword>
<dbReference type="Gene3D" id="3.30.530.20">
    <property type="match status" value="1"/>
</dbReference>
<dbReference type="Proteomes" id="UP000663828">
    <property type="component" value="Unassembled WGS sequence"/>
</dbReference>
<evidence type="ECO:0000256" key="10">
    <source>
        <dbReference type="ARBA" id="ARBA00023069"/>
    </source>
</evidence>
<comment type="subcellular location">
    <subcellularLocation>
        <location evidence="1">Cell projection</location>
        <location evidence="1">Cilium</location>
        <location evidence="1">Flagellum</location>
    </subcellularLocation>
    <subcellularLocation>
        <location evidence="3">Cytoplasm</location>
    </subcellularLocation>
    <subcellularLocation>
        <location evidence="2">Membrane</location>
    </subcellularLocation>
</comment>
<keyword evidence="12" id="KW-0472">Membrane</keyword>
<evidence type="ECO:0000256" key="14">
    <source>
        <dbReference type="ARBA" id="ARBA00070345"/>
    </source>
</evidence>
<dbReference type="InterPro" id="IPR051213">
    <property type="entry name" value="START_lipid_transfer"/>
</dbReference>
<evidence type="ECO:0000256" key="4">
    <source>
        <dbReference type="ARBA" id="ARBA00022448"/>
    </source>
</evidence>
<keyword evidence="8" id="KW-0007">Acetylation</keyword>
<dbReference type="OrthoDB" id="5403181at2759"/>
<evidence type="ECO:0000256" key="7">
    <source>
        <dbReference type="ARBA" id="ARBA00022846"/>
    </source>
</evidence>
<dbReference type="GO" id="GO:0006869">
    <property type="term" value="P:lipid transport"/>
    <property type="evidence" value="ECO:0007669"/>
    <property type="project" value="UniProtKB-KW"/>
</dbReference>
<name>A0A816F6K0_ADIRI</name>
<reference evidence="19" key="1">
    <citation type="submission" date="2021-02" db="EMBL/GenBank/DDBJ databases">
        <authorList>
            <person name="Nowell W R."/>
        </authorList>
    </citation>
    <scope>NUCLEOTIDE SEQUENCE</scope>
</reference>
<evidence type="ECO:0000256" key="8">
    <source>
        <dbReference type="ARBA" id="ARBA00022990"/>
    </source>
</evidence>
<evidence type="ECO:0000259" key="17">
    <source>
        <dbReference type="PROSITE" id="PS50848"/>
    </source>
</evidence>
<keyword evidence="6" id="KW-0597">Phosphoprotein</keyword>
<dbReference type="InterPro" id="IPR023393">
    <property type="entry name" value="START-like_dom_sf"/>
</dbReference>
<dbReference type="EMBL" id="CAJNOR010011079">
    <property type="protein sequence ID" value="CAF1658897.1"/>
    <property type="molecule type" value="Genomic_DNA"/>
</dbReference>
<evidence type="ECO:0000256" key="2">
    <source>
        <dbReference type="ARBA" id="ARBA00004370"/>
    </source>
</evidence>
<evidence type="ECO:0000256" key="5">
    <source>
        <dbReference type="ARBA" id="ARBA00022490"/>
    </source>
</evidence>
<dbReference type="PANTHER" id="PTHR19308:SF14">
    <property type="entry name" value="START DOMAIN-CONTAINING PROTEIN"/>
    <property type="match status" value="1"/>
</dbReference>
<evidence type="ECO:0000313" key="20">
    <source>
        <dbReference type="Proteomes" id="UP000663828"/>
    </source>
</evidence>
<keyword evidence="13" id="KW-0966">Cell projection</keyword>
<keyword evidence="5" id="KW-0963">Cytoplasm</keyword>
<evidence type="ECO:0000256" key="9">
    <source>
        <dbReference type="ARBA" id="ARBA00023055"/>
    </source>
</evidence>
<evidence type="ECO:0000256" key="15">
    <source>
        <dbReference type="ARBA" id="ARBA00076937"/>
    </source>
</evidence>
<dbReference type="InterPro" id="IPR041951">
    <property type="entry name" value="STARD10_START"/>
</dbReference>
<dbReference type="EMBL" id="CAJNOJ010000014">
    <property type="protein sequence ID" value="CAF0809772.1"/>
    <property type="molecule type" value="Genomic_DNA"/>
</dbReference>
<keyword evidence="7" id="KW-0282">Flagellum</keyword>
<dbReference type="PANTHER" id="PTHR19308">
    <property type="entry name" value="PHOSPHATIDYLCHOLINE TRANSFER PROTEIN"/>
    <property type="match status" value="1"/>
</dbReference>
<evidence type="ECO:0000256" key="11">
    <source>
        <dbReference type="ARBA" id="ARBA00023121"/>
    </source>
</evidence>
<keyword evidence="11" id="KW-0446">Lipid-binding</keyword>
<dbReference type="InterPro" id="IPR002913">
    <property type="entry name" value="START_lipid-bd_dom"/>
</dbReference>
<evidence type="ECO:0000256" key="3">
    <source>
        <dbReference type="ARBA" id="ARBA00004496"/>
    </source>
</evidence>
<evidence type="ECO:0000256" key="16">
    <source>
        <dbReference type="ARBA" id="ARBA00080073"/>
    </source>
</evidence>
<dbReference type="Pfam" id="PF01852">
    <property type="entry name" value="START"/>
    <property type="match status" value="1"/>
</dbReference>
<dbReference type="CDD" id="cd08871">
    <property type="entry name" value="START_STARD10-like"/>
    <property type="match status" value="1"/>
</dbReference>